<feature type="compositionally biased region" description="Pro residues" evidence="13">
    <location>
        <begin position="107"/>
        <end position="122"/>
    </location>
</feature>
<evidence type="ECO:0000256" key="6">
    <source>
        <dbReference type="ARBA" id="ARBA00022670"/>
    </source>
</evidence>
<dbReference type="AlphaFoldDB" id="A0A830HGF3"/>
<name>A0A830HGF3_9CHLO</name>
<evidence type="ECO:0000256" key="4">
    <source>
        <dbReference type="ARBA" id="ARBA00022528"/>
    </source>
</evidence>
<comment type="similarity">
    <text evidence="3">Belongs to the peptidase M50B family.</text>
</comment>
<feature type="transmembrane region" description="Helical" evidence="14">
    <location>
        <begin position="524"/>
        <end position="545"/>
    </location>
</feature>
<keyword evidence="8" id="KW-0378">Hydrolase</keyword>
<keyword evidence="12 14" id="KW-0472">Membrane</keyword>
<keyword evidence="16" id="KW-1185">Reference proteome</keyword>
<sequence>MTTFLLMAPANSALLPKAHLRAHLRRGNHVRRSRLHVSPRGDPRSAPHQRFVAARIFSNLFGGGKNDKNDNDDSSDSKKLEENNELAEAGTTTTEQTKAEATADATTPPPPPPTPPKPPRPQLTPEEQEAKTRRTLSDLDAILGIDEEEERKKEEEKEAREEARLASKRPSSDTATTTTTTTTSEKGAAEAGDGDDVQAVLNRIAERAREIGSEDSELSDTERKEGKERLREEFDTVLNMIRDDAKVSTQDVRVFRDKVFNQSTFWITGSEANEDIEGGHVFRGNLRGDRKEVFASVSAKTKEIFDDKFAVFLVEQRDIDDAFSPRGPEEEPRVAFLVVPRERAVPPPTQGWQYVASVFLLGLASVSAIQLGVVAQSAKVPREVLVFFSNPDNFASDVPLPDVVANFDPISLIAGALPIAGGVLAAQITGDITRRVVGSSKGVAIGAPFTLPNAQLGTFGILTRTKTLVDNRADYFDIHAAAWVASFGVSLGLFIYGLLVSVGADPSDIESYIPTPAVLFRSSLLLGTISSALLPATATASAASASAGASLVFVHPAFIAGWCGLTTCALTGLPVGSLDGGKAVGAAWGQAALAATSLFSYLGLGLGFLGSSLSLPYGLLVIFTSRTPERVIRDTVSPPDGDSRSTLTGFIVVFSILTLLPAALSGSGGDFGL</sequence>
<dbReference type="EMBL" id="BNJQ01000008">
    <property type="protein sequence ID" value="GHP04850.1"/>
    <property type="molecule type" value="Genomic_DNA"/>
</dbReference>
<keyword evidence="11" id="KW-0482">Metalloprotease</keyword>
<evidence type="ECO:0000256" key="5">
    <source>
        <dbReference type="ARBA" id="ARBA00022640"/>
    </source>
</evidence>
<evidence type="ECO:0000256" key="1">
    <source>
        <dbReference type="ARBA" id="ARBA00004141"/>
    </source>
</evidence>
<feature type="transmembrane region" description="Helical" evidence="14">
    <location>
        <begin position="480"/>
        <end position="504"/>
    </location>
</feature>
<dbReference type="OrthoDB" id="195057at2759"/>
<keyword evidence="9" id="KW-0809">Transit peptide</keyword>
<keyword evidence="6" id="KW-0645">Protease</keyword>
<feature type="transmembrane region" description="Helical" evidence="14">
    <location>
        <begin position="557"/>
        <end position="578"/>
    </location>
</feature>
<feature type="compositionally biased region" description="Basic and acidic residues" evidence="13">
    <location>
        <begin position="128"/>
        <end position="137"/>
    </location>
</feature>
<dbReference type="GO" id="GO:0006508">
    <property type="term" value="P:proteolysis"/>
    <property type="evidence" value="ECO:0007669"/>
    <property type="project" value="UniProtKB-KW"/>
</dbReference>
<evidence type="ECO:0000256" key="7">
    <source>
        <dbReference type="ARBA" id="ARBA00022692"/>
    </source>
</evidence>
<dbReference type="GO" id="GO:0009507">
    <property type="term" value="C:chloroplast"/>
    <property type="evidence" value="ECO:0007669"/>
    <property type="project" value="UniProtKB-SubCell"/>
</dbReference>
<reference evidence="15" key="1">
    <citation type="submission" date="2020-10" db="EMBL/GenBank/DDBJ databases">
        <title>Unveiling of a novel bifunctional photoreceptor, Dualchrome1, isolated from a cosmopolitan green alga.</title>
        <authorList>
            <person name="Suzuki S."/>
            <person name="Kawachi M."/>
        </authorList>
    </citation>
    <scope>NUCLEOTIDE SEQUENCE</scope>
    <source>
        <strain evidence="15">NIES 2893</strain>
    </source>
</reference>
<dbReference type="GO" id="GO:0016020">
    <property type="term" value="C:membrane"/>
    <property type="evidence" value="ECO:0007669"/>
    <property type="project" value="UniProtKB-SubCell"/>
</dbReference>
<keyword evidence="7 14" id="KW-0812">Transmembrane</keyword>
<dbReference type="Proteomes" id="UP000660262">
    <property type="component" value="Unassembled WGS sequence"/>
</dbReference>
<feature type="region of interest" description="Disordered" evidence="13">
    <location>
        <begin position="60"/>
        <end position="228"/>
    </location>
</feature>
<evidence type="ECO:0000256" key="11">
    <source>
        <dbReference type="ARBA" id="ARBA00023049"/>
    </source>
</evidence>
<keyword evidence="10 14" id="KW-1133">Transmembrane helix</keyword>
<evidence type="ECO:0000256" key="12">
    <source>
        <dbReference type="ARBA" id="ARBA00023136"/>
    </source>
</evidence>
<dbReference type="PANTHER" id="PTHR31412">
    <property type="entry name" value="ZINC METALLOPROTEASE EGY1"/>
    <property type="match status" value="1"/>
</dbReference>
<evidence type="ECO:0000256" key="3">
    <source>
        <dbReference type="ARBA" id="ARBA00007931"/>
    </source>
</evidence>
<evidence type="ECO:0000256" key="13">
    <source>
        <dbReference type="SAM" id="MobiDB-lite"/>
    </source>
</evidence>
<feature type="region of interest" description="Disordered" evidence="13">
    <location>
        <begin position="25"/>
        <end position="48"/>
    </location>
</feature>
<evidence type="ECO:0000256" key="14">
    <source>
        <dbReference type="SAM" id="Phobius"/>
    </source>
</evidence>
<feature type="transmembrane region" description="Helical" evidence="14">
    <location>
        <begin position="645"/>
        <end position="664"/>
    </location>
</feature>
<evidence type="ECO:0000256" key="2">
    <source>
        <dbReference type="ARBA" id="ARBA00004229"/>
    </source>
</evidence>
<feature type="compositionally biased region" description="Basic and acidic residues" evidence="13">
    <location>
        <begin position="65"/>
        <end position="82"/>
    </location>
</feature>
<organism evidence="15 16">
    <name type="scientific">Pycnococcus provasolii</name>
    <dbReference type="NCBI Taxonomy" id="41880"/>
    <lineage>
        <taxon>Eukaryota</taxon>
        <taxon>Viridiplantae</taxon>
        <taxon>Chlorophyta</taxon>
        <taxon>Pseudoscourfieldiophyceae</taxon>
        <taxon>Pseudoscourfieldiales</taxon>
        <taxon>Pycnococcaceae</taxon>
        <taxon>Pycnococcus</taxon>
    </lineage>
</organism>
<feature type="compositionally biased region" description="Low complexity" evidence="13">
    <location>
        <begin position="86"/>
        <end position="106"/>
    </location>
</feature>
<dbReference type="InterPro" id="IPR044838">
    <property type="entry name" value="EGY1-like"/>
</dbReference>
<feature type="transmembrane region" description="Helical" evidence="14">
    <location>
        <begin position="598"/>
        <end position="624"/>
    </location>
</feature>
<feature type="compositionally biased region" description="Basic and acidic residues" evidence="13">
    <location>
        <begin position="150"/>
        <end position="165"/>
    </location>
</feature>
<evidence type="ECO:0000256" key="8">
    <source>
        <dbReference type="ARBA" id="ARBA00022801"/>
    </source>
</evidence>
<feature type="compositionally biased region" description="Low complexity" evidence="13">
    <location>
        <begin position="174"/>
        <end position="183"/>
    </location>
</feature>
<comment type="caution">
    <text evidence="15">The sequence shown here is derived from an EMBL/GenBank/DDBJ whole genome shotgun (WGS) entry which is preliminary data.</text>
</comment>
<accession>A0A830HGF3</accession>
<proteinExistence type="inferred from homology"/>
<evidence type="ECO:0000256" key="9">
    <source>
        <dbReference type="ARBA" id="ARBA00022946"/>
    </source>
</evidence>
<gene>
    <name evidence="15" type="ORF">PPROV_000360200</name>
</gene>
<feature type="transmembrane region" description="Helical" evidence="14">
    <location>
        <begin position="351"/>
        <end position="375"/>
    </location>
</feature>
<feature type="compositionally biased region" description="Basic residues" evidence="13">
    <location>
        <begin position="25"/>
        <end position="37"/>
    </location>
</feature>
<keyword evidence="5" id="KW-0934">Plastid</keyword>
<evidence type="ECO:0000256" key="10">
    <source>
        <dbReference type="ARBA" id="ARBA00022989"/>
    </source>
</evidence>
<dbReference type="PANTHER" id="PTHR31412:SF0">
    <property type="entry name" value="ZINC METALLOPROTEASE EGY1, CHLOROPLASTIC-RELATED"/>
    <property type="match status" value="1"/>
</dbReference>
<protein>
    <submittedName>
        <fullName evidence="15">Peptidase M50</fullName>
    </submittedName>
</protein>
<evidence type="ECO:0000313" key="16">
    <source>
        <dbReference type="Proteomes" id="UP000660262"/>
    </source>
</evidence>
<keyword evidence="4" id="KW-0150">Chloroplast</keyword>
<dbReference type="GO" id="GO:0008237">
    <property type="term" value="F:metallopeptidase activity"/>
    <property type="evidence" value="ECO:0007669"/>
    <property type="project" value="UniProtKB-KW"/>
</dbReference>
<comment type="subcellular location">
    <subcellularLocation>
        <location evidence="1">Membrane</location>
        <topology evidence="1">Multi-pass membrane protein</topology>
    </subcellularLocation>
    <subcellularLocation>
        <location evidence="2">Plastid</location>
        <location evidence="2">Chloroplast</location>
    </subcellularLocation>
</comment>
<evidence type="ECO:0000313" key="15">
    <source>
        <dbReference type="EMBL" id="GHP04850.1"/>
    </source>
</evidence>